<reference evidence="1 2" key="1">
    <citation type="submission" date="2017-08" db="EMBL/GenBank/DDBJ databases">
        <title>Infants hospitalized years apart are colonized by the same room-sourced microbial strains.</title>
        <authorList>
            <person name="Brooks B."/>
            <person name="Olm M.R."/>
            <person name="Firek B.A."/>
            <person name="Baker R."/>
            <person name="Thomas B.C."/>
            <person name="Morowitz M.J."/>
            <person name="Banfield J.F."/>
        </authorList>
    </citation>
    <scope>NUCLEOTIDE SEQUENCE [LARGE SCALE GENOMIC DNA]</scope>
    <source>
        <strain evidence="1">S2_018_000_R2_104</strain>
    </source>
</reference>
<sequence length="207" mass="23783">MARSPHQKFTDAICKEADLVPDNCAVLGPAKEKKRLIEKAVARYDGDVFQVSDATRSRILIDNPKSLKTIKDTIMSVDFRRQYLERGINVLSVEDFFEKPTQTKWRGLVIKTEIDIGKGRTQKAETVVIPRGWVDDYETTHTYLENIRALKDRAQAQNRKLSRDETQVVEKYTEMSKGIHDKLAADDGYIHLENSGKKKDYLKLVVR</sequence>
<dbReference type="EMBL" id="QFNK01000233">
    <property type="protein sequence ID" value="PZO82917.1"/>
    <property type="molecule type" value="Genomic_DNA"/>
</dbReference>
<protein>
    <submittedName>
        <fullName evidence="1">Uncharacterized protein</fullName>
    </submittedName>
</protein>
<dbReference type="AlphaFoldDB" id="A0A2W4ZNQ9"/>
<proteinExistence type="predicted"/>
<evidence type="ECO:0000313" key="2">
    <source>
        <dbReference type="Proteomes" id="UP000249557"/>
    </source>
</evidence>
<accession>A0A2W4ZNQ9</accession>
<comment type="caution">
    <text evidence="1">The sequence shown here is derived from an EMBL/GenBank/DDBJ whole genome shotgun (WGS) entry which is preliminary data.</text>
</comment>
<dbReference type="Proteomes" id="UP000249557">
    <property type="component" value="Unassembled WGS sequence"/>
</dbReference>
<evidence type="ECO:0000313" key="1">
    <source>
        <dbReference type="EMBL" id="PZO82917.1"/>
    </source>
</evidence>
<gene>
    <name evidence="1" type="ORF">DI626_09550</name>
</gene>
<organism evidence="1 2">
    <name type="scientific">Micavibrio aeruginosavorus</name>
    <dbReference type="NCBI Taxonomy" id="349221"/>
    <lineage>
        <taxon>Bacteria</taxon>
        <taxon>Pseudomonadati</taxon>
        <taxon>Bdellovibrionota</taxon>
        <taxon>Bdellovibrionia</taxon>
        <taxon>Bdellovibrionales</taxon>
        <taxon>Pseudobdellovibrionaceae</taxon>
        <taxon>Micavibrio</taxon>
    </lineage>
</organism>
<name>A0A2W4ZNQ9_9BACT</name>